<accession>A0AAV7FH18</accession>
<dbReference type="PANTHER" id="PTHR11062">
    <property type="entry name" value="EXOSTOSIN HEPARAN SULFATE GLYCOSYLTRANSFERASE -RELATED"/>
    <property type="match status" value="1"/>
</dbReference>
<feature type="region of interest" description="Disordered" evidence="6">
    <location>
        <begin position="377"/>
        <end position="398"/>
    </location>
</feature>
<keyword evidence="4" id="KW-0735">Signal-anchor</keyword>
<protein>
    <recommendedName>
        <fullName evidence="7">Exostosin GT47 domain-containing protein</fullName>
    </recommendedName>
</protein>
<dbReference type="GO" id="GO:0000139">
    <property type="term" value="C:Golgi membrane"/>
    <property type="evidence" value="ECO:0007669"/>
    <property type="project" value="UniProtKB-SubCell"/>
</dbReference>
<evidence type="ECO:0000256" key="5">
    <source>
        <dbReference type="ARBA" id="ARBA00023034"/>
    </source>
</evidence>
<gene>
    <name evidence="8" type="ORF">H6P81_003779</name>
</gene>
<feature type="region of interest" description="Disordered" evidence="6">
    <location>
        <begin position="232"/>
        <end position="285"/>
    </location>
</feature>
<dbReference type="InterPro" id="IPR040911">
    <property type="entry name" value="Exostosin_GT47"/>
</dbReference>
<feature type="region of interest" description="Disordered" evidence="6">
    <location>
        <begin position="1"/>
        <end position="22"/>
    </location>
</feature>
<keyword evidence="4" id="KW-0812">Transmembrane</keyword>
<dbReference type="PANTHER" id="PTHR11062:SF207">
    <property type="entry name" value="OS07G0188700 PROTEIN"/>
    <property type="match status" value="1"/>
</dbReference>
<name>A0AAV7FH18_ARIFI</name>
<evidence type="ECO:0000256" key="6">
    <source>
        <dbReference type="SAM" id="MobiDB-lite"/>
    </source>
</evidence>
<keyword evidence="9" id="KW-1185">Reference proteome</keyword>
<sequence>MELRARLNADTHKDSLVDSPPYNLSFSPLNQPEIRPDKQQVVIKAAEDGKQRRLSRSIQKLEAGLERCRGSIREAAMSGNRTSPLSDPDYVPTGPIYHNAHVFHRSFLEMEKVLKIFVYPEGEPPLFHDGPCKSIYSTEGRFIHEMELGERFRTMDPHQAHLFFLPFSVAMMVSFLYKPNSLDTTQIKRTAVDYVHTVARKYPFWNRTLGADHFMISCHDWLRRIRPYKRRVAARNQSKRGKDGGPDRGAFAFEADGPGFLRRRRPRPNSTRPSPTLEGERRRPPCLRVLTQTRLVREDDEEQQVLPLPQRLRSGKSQNRGSHLRRVRSRAYIGVVRPPLQRRSRLGRLHGLGDGEGDTGFEEDIDGDIAESVHTNAEEGEAGAEALRSESTAETIRSVSHDRAFRVVEEIECQTWTISSTQQKQHYEK</sequence>
<comment type="caution">
    <text evidence="8">The sequence shown here is derived from an EMBL/GenBank/DDBJ whole genome shotgun (WGS) entry which is preliminary data.</text>
</comment>
<dbReference type="Proteomes" id="UP000825729">
    <property type="component" value="Unassembled WGS sequence"/>
</dbReference>
<keyword evidence="3" id="KW-0808">Transferase</keyword>
<organism evidence="8 9">
    <name type="scientific">Aristolochia fimbriata</name>
    <name type="common">White veined hardy Dutchman's pipe vine</name>
    <dbReference type="NCBI Taxonomy" id="158543"/>
    <lineage>
        <taxon>Eukaryota</taxon>
        <taxon>Viridiplantae</taxon>
        <taxon>Streptophyta</taxon>
        <taxon>Embryophyta</taxon>
        <taxon>Tracheophyta</taxon>
        <taxon>Spermatophyta</taxon>
        <taxon>Magnoliopsida</taxon>
        <taxon>Magnoliidae</taxon>
        <taxon>Piperales</taxon>
        <taxon>Aristolochiaceae</taxon>
        <taxon>Aristolochia</taxon>
    </lineage>
</organism>
<comment type="similarity">
    <text evidence="2">Belongs to the glycosyltransferase 47 family.</text>
</comment>
<evidence type="ECO:0000256" key="2">
    <source>
        <dbReference type="ARBA" id="ARBA00010271"/>
    </source>
</evidence>
<evidence type="ECO:0000313" key="9">
    <source>
        <dbReference type="Proteomes" id="UP000825729"/>
    </source>
</evidence>
<dbReference type="EMBL" id="JAINDJ010000002">
    <property type="protein sequence ID" value="KAG9459271.1"/>
    <property type="molecule type" value="Genomic_DNA"/>
</dbReference>
<evidence type="ECO:0000256" key="1">
    <source>
        <dbReference type="ARBA" id="ARBA00004323"/>
    </source>
</evidence>
<keyword evidence="5" id="KW-0333">Golgi apparatus</keyword>
<feature type="compositionally biased region" description="Polar residues" evidence="6">
    <location>
        <begin position="389"/>
        <end position="398"/>
    </location>
</feature>
<dbReference type="Pfam" id="PF03016">
    <property type="entry name" value="Exostosin_GT47"/>
    <property type="match status" value="1"/>
</dbReference>
<evidence type="ECO:0000259" key="7">
    <source>
        <dbReference type="Pfam" id="PF03016"/>
    </source>
</evidence>
<feature type="domain" description="Exostosin GT47" evidence="7">
    <location>
        <begin position="111"/>
        <end position="229"/>
    </location>
</feature>
<proteinExistence type="inferred from homology"/>
<evidence type="ECO:0000256" key="4">
    <source>
        <dbReference type="ARBA" id="ARBA00022968"/>
    </source>
</evidence>
<dbReference type="InterPro" id="IPR004263">
    <property type="entry name" value="Exostosin"/>
</dbReference>
<evidence type="ECO:0000313" key="8">
    <source>
        <dbReference type="EMBL" id="KAG9459271.1"/>
    </source>
</evidence>
<dbReference type="GO" id="GO:0016757">
    <property type="term" value="F:glycosyltransferase activity"/>
    <property type="evidence" value="ECO:0007669"/>
    <property type="project" value="UniProtKB-KW"/>
</dbReference>
<evidence type="ECO:0000256" key="3">
    <source>
        <dbReference type="ARBA" id="ARBA00022676"/>
    </source>
</evidence>
<feature type="compositionally biased region" description="Basic and acidic residues" evidence="6">
    <location>
        <begin position="1"/>
        <end position="16"/>
    </location>
</feature>
<reference evidence="8 9" key="1">
    <citation type="submission" date="2021-07" db="EMBL/GenBank/DDBJ databases">
        <title>The Aristolochia fimbriata genome: insights into angiosperm evolution, floral development and chemical biosynthesis.</title>
        <authorList>
            <person name="Jiao Y."/>
        </authorList>
    </citation>
    <scope>NUCLEOTIDE SEQUENCE [LARGE SCALE GENOMIC DNA]</scope>
    <source>
        <strain evidence="8">IBCAS-2021</strain>
        <tissue evidence="8">Leaf</tissue>
    </source>
</reference>
<dbReference type="AlphaFoldDB" id="A0AAV7FH18"/>
<comment type="subcellular location">
    <subcellularLocation>
        <location evidence="1">Golgi apparatus membrane</location>
        <topology evidence="1">Single-pass type II membrane protein</topology>
    </subcellularLocation>
</comment>
<keyword evidence="3" id="KW-0328">Glycosyltransferase</keyword>